<dbReference type="Proteomes" id="UP000679691">
    <property type="component" value="Unassembled WGS sequence"/>
</dbReference>
<accession>A0A8T4H5Q4</accession>
<gene>
    <name evidence="2" type="ORF">J5U18_01180</name>
</gene>
<protein>
    <submittedName>
        <fullName evidence="2">Glycosyltransferase</fullName>
        <ecNumber evidence="2">2.4.-.-</ecNumber>
    </submittedName>
</protein>
<proteinExistence type="predicted"/>
<dbReference type="InterPro" id="IPR001173">
    <property type="entry name" value="Glyco_trans_2-like"/>
</dbReference>
<keyword evidence="3" id="KW-1185">Reference proteome</keyword>
<organism evidence="2 3">
    <name type="scientific">Rhinopithecimicrobium faecis</name>
    <dbReference type="NCBI Taxonomy" id="2820698"/>
    <lineage>
        <taxon>Bacteria</taxon>
        <taxon>Pseudomonadati</taxon>
        <taxon>Bacteroidota</taxon>
        <taxon>Sphingobacteriia</taxon>
        <taxon>Sphingobacteriales</taxon>
        <taxon>Sphingobacteriaceae</taxon>
        <taxon>Rhinopithecimicrobium</taxon>
    </lineage>
</organism>
<dbReference type="EMBL" id="JAGKSB010000001">
    <property type="protein sequence ID" value="MBP3942189.1"/>
    <property type="molecule type" value="Genomic_DNA"/>
</dbReference>
<dbReference type="AlphaFoldDB" id="A0A8T4H5Q4"/>
<reference evidence="2" key="1">
    <citation type="submission" date="2021-03" db="EMBL/GenBank/DDBJ databases">
        <authorList>
            <person name="Lu T."/>
            <person name="Wang Q."/>
            <person name="Han X."/>
        </authorList>
    </citation>
    <scope>NUCLEOTIDE SEQUENCE</scope>
    <source>
        <strain evidence="2">WQ 2009</strain>
    </source>
</reference>
<dbReference type="EC" id="2.4.-.-" evidence="2"/>
<evidence type="ECO:0000313" key="3">
    <source>
        <dbReference type="Proteomes" id="UP000679691"/>
    </source>
</evidence>
<name>A0A8T4H5Q4_9SPHI</name>
<dbReference type="GO" id="GO:0016757">
    <property type="term" value="F:glycosyltransferase activity"/>
    <property type="evidence" value="ECO:0007669"/>
    <property type="project" value="UniProtKB-KW"/>
</dbReference>
<keyword evidence="2" id="KW-0808">Transferase</keyword>
<dbReference type="RefSeq" id="WP_353545670.1">
    <property type="nucleotide sequence ID" value="NZ_JAGKSB010000001.1"/>
</dbReference>
<keyword evidence="2" id="KW-0328">Glycosyltransferase</keyword>
<comment type="caution">
    <text evidence="2">The sequence shown here is derived from an EMBL/GenBank/DDBJ whole genome shotgun (WGS) entry which is preliminary data.</text>
</comment>
<evidence type="ECO:0000259" key="1">
    <source>
        <dbReference type="Pfam" id="PF00535"/>
    </source>
</evidence>
<dbReference type="Gene3D" id="3.90.550.10">
    <property type="entry name" value="Spore Coat Polysaccharide Biosynthesis Protein SpsA, Chain A"/>
    <property type="match status" value="1"/>
</dbReference>
<dbReference type="Pfam" id="PF00535">
    <property type="entry name" value="Glycos_transf_2"/>
    <property type="match status" value="1"/>
</dbReference>
<sequence length="261" mass="30044">MNIDVLISTMYRDDLKFLENLNLKDKKTIIINQIDKIKGANLTIDTDFTIMRSFYEKGLSKSRNKALGLSNSDVCVISDDDIEFVPEFHEKLIGLFKKHHTADVIIYDYETNSQSRKCNSLGVEGKILNKFDILKTSSVRISFKRDPIVNAGIRFNERFGAGAEFSAGEENLFLLDCLNSGLKIIYVPTIMCKVDFSDSTWFNGYDKKYFETKGAFSKVYFNGVLSHLYNFYFVLSKHKLYKNQMPFIKALNHIYNGYKAI</sequence>
<feature type="domain" description="Glycosyltransferase 2-like" evidence="1">
    <location>
        <begin position="45"/>
        <end position="117"/>
    </location>
</feature>
<dbReference type="CDD" id="cd00761">
    <property type="entry name" value="Glyco_tranf_GTA_type"/>
    <property type="match status" value="1"/>
</dbReference>
<dbReference type="InterPro" id="IPR029044">
    <property type="entry name" value="Nucleotide-diphossugar_trans"/>
</dbReference>
<dbReference type="SUPFAM" id="SSF53448">
    <property type="entry name" value="Nucleotide-diphospho-sugar transferases"/>
    <property type="match status" value="1"/>
</dbReference>
<evidence type="ECO:0000313" key="2">
    <source>
        <dbReference type="EMBL" id="MBP3942189.1"/>
    </source>
</evidence>